<name>A0A075WUX7_9BACT</name>
<reference evidence="3 4" key="1">
    <citation type="journal article" date="2015" name="Genome Announc.">
        <title>Genome Sequence of a Sulfate-Reducing Thermophilic Bacterium, Thermodesulfobacterium commune DSM 2178T (Phylum Thermodesulfobacteria).</title>
        <authorList>
            <person name="Bhatnagar S."/>
            <person name="Badger J.H."/>
            <person name="Madupu R."/>
            <person name="Khouri H.M."/>
            <person name="O'Connor E.M."/>
            <person name="Robb F.T."/>
            <person name="Ward N.L."/>
            <person name="Eisen J.A."/>
        </authorList>
    </citation>
    <scope>NUCLEOTIDE SEQUENCE [LARGE SCALE GENOMIC DNA]</scope>
    <source>
        <strain evidence="3 4">DSM 2178</strain>
    </source>
</reference>
<dbReference type="InterPro" id="IPR024064">
    <property type="entry name" value="FdhE-like_sf"/>
</dbReference>
<dbReference type="PANTHER" id="PTHR37689">
    <property type="entry name" value="PROTEIN FDHE"/>
    <property type="match status" value="1"/>
</dbReference>
<dbReference type="RefSeq" id="WP_038061341.1">
    <property type="nucleotide sequence ID" value="NZ_CP008796.1"/>
</dbReference>
<dbReference type="SUPFAM" id="SSF144020">
    <property type="entry name" value="FdhE-like"/>
    <property type="match status" value="1"/>
</dbReference>
<evidence type="ECO:0000313" key="3">
    <source>
        <dbReference type="EMBL" id="AIH04696.1"/>
    </source>
</evidence>
<dbReference type="GO" id="GO:0005829">
    <property type="term" value="C:cytosol"/>
    <property type="evidence" value="ECO:0007669"/>
    <property type="project" value="TreeGrafter"/>
</dbReference>
<evidence type="ECO:0000256" key="1">
    <source>
        <dbReference type="ARBA" id="ARBA00022490"/>
    </source>
</evidence>
<dbReference type="HOGENOM" id="CLU_1110966_0_0_0"/>
<keyword evidence="1" id="KW-0963">Cytoplasm</keyword>
<dbReference type="GO" id="GO:0008199">
    <property type="term" value="F:ferric iron binding"/>
    <property type="evidence" value="ECO:0007669"/>
    <property type="project" value="TreeGrafter"/>
</dbReference>
<dbReference type="PANTHER" id="PTHR37689:SF1">
    <property type="entry name" value="PROTEIN FDHE"/>
    <property type="match status" value="1"/>
</dbReference>
<sequence length="250" mass="29324">MDLKIWIEKLITEKPHLKEVLSLYDKVAGFNKECEKILKTEDPVKSLDKLLEIFGKTFEVPYEFISFLKEGLEGKEEEVLYYPKKLWEIAFFGEESSEEEIKRMLFLLSMPLFRKLALEDRKNKPNSEDRKRCLVCGEFYSLSVIDENNKRYFLCPVCGYKEEGPRIGCGYCGHTSCEKIDLLVDEDEIRVELCKDCKSYVKSFKETIPLYLKYPDPYLIDLISLPLEVVAQERGFIRRSPNILGIREIK</sequence>
<accession>A0A075WUX7</accession>
<dbReference type="InterPro" id="IPR056796">
    <property type="entry name" value="FdhE_C"/>
</dbReference>
<dbReference type="Gene3D" id="3.90.1670.10">
    <property type="entry name" value="FdhE-like domain"/>
    <property type="match status" value="1"/>
</dbReference>
<dbReference type="EMBL" id="CP008796">
    <property type="protein sequence ID" value="AIH04696.1"/>
    <property type="molecule type" value="Genomic_DNA"/>
</dbReference>
<dbReference type="Proteomes" id="UP000028481">
    <property type="component" value="Chromosome"/>
</dbReference>
<dbReference type="AlphaFoldDB" id="A0A075WUX7"/>
<dbReference type="GO" id="GO:0051604">
    <property type="term" value="P:protein maturation"/>
    <property type="evidence" value="ECO:0007669"/>
    <property type="project" value="TreeGrafter"/>
</dbReference>
<dbReference type="KEGG" id="tcm:HL41_08575"/>
<feature type="domain" description="FdhE C-terminal" evidence="2">
    <location>
        <begin position="184"/>
        <end position="244"/>
    </location>
</feature>
<dbReference type="InterPro" id="IPR006452">
    <property type="entry name" value="Formate_DH_accessory"/>
</dbReference>
<dbReference type="Pfam" id="PF24860">
    <property type="entry name" value="FdhE_C"/>
    <property type="match status" value="1"/>
</dbReference>
<protein>
    <submittedName>
        <fullName evidence="3">Formate dehydrogenase</fullName>
    </submittedName>
</protein>
<keyword evidence="4" id="KW-1185">Reference proteome</keyword>
<dbReference type="eggNOG" id="COG3058">
    <property type="taxonomic scope" value="Bacteria"/>
</dbReference>
<dbReference type="PaxDb" id="289377-HL41_08575"/>
<evidence type="ECO:0000313" key="4">
    <source>
        <dbReference type="Proteomes" id="UP000028481"/>
    </source>
</evidence>
<proteinExistence type="predicted"/>
<dbReference type="OrthoDB" id="9811074at2"/>
<gene>
    <name evidence="3" type="ORF">HL41_08575</name>
</gene>
<organism evidence="3 4">
    <name type="scientific">Thermodesulfobacterium commune DSM 2178</name>
    <dbReference type="NCBI Taxonomy" id="289377"/>
    <lineage>
        <taxon>Bacteria</taxon>
        <taxon>Pseudomonadati</taxon>
        <taxon>Thermodesulfobacteriota</taxon>
        <taxon>Thermodesulfobacteria</taxon>
        <taxon>Thermodesulfobacteriales</taxon>
        <taxon>Thermodesulfobacteriaceae</taxon>
        <taxon>Thermodesulfobacterium</taxon>
    </lineage>
</organism>
<evidence type="ECO:0000259" key="2">
    <source>
        <dbReference type="Pfam" id="PF24860"/>
    </source>
</evidence>
<dbReference type="STRING" id="289377.HL41_08575"/>